<sequence length="142" mass="16178">MATLHPSLIGLMFLNRFSSCANKKNQTKATSFVSDLHWIEVEFLIFATKKKREEEKNSCVSQPLGRLPAPLGFLPTKGEHKPRTNFKTLQPNLWNNFGLENTPSSALRSVPAHKNRSTKCLFFAEFQVSERSAENKKRISKK</sequence>
<reference evidence="1 2" key="1">
    <citation type="submission" date="2016-03" db="EMBL/GenBank/DDBJ databases">
        <title>EvidentialGene: Evidence-directed Construction of Genes on Genomes.</title>
        <authorList>
            <person name="Gilbert D.G."/>
            <person name="Choi J.-H."/>
            <person name="Mockaitis K."/>
            <person name="Colbourne J."/>
            <person name="Pfrender M."/>
        </authorList>
    </citation>
    <scope>NUCLEOTIDE SEQUENCE [LARGE SCALE GENOMIC DNA]</scope>
    <source>
        <strain evidence="1 2">Xinb3</strain>
        <tissue evidence="1">Complete organism</tissue>
    </source>
</reference>
<name>A0A162QZ11_9CRUS</name>
<evidence type="ECO:0000313" key="1">
    <source>
        <dbReference type="EMBL" id="KZS20082.1"/>
    </source>
</evidence>
<dbReference type="AlphaFoldDB" id="A0A162QZ11"/>
<gene>
    <name evidence="1" type="ORF">APZ42_013419</name>
</gene>
<keyword evidence="2" id="KW-1185">Reference proteome</keyword>
<dbReference type="Proteomes" id="UP000076858">
    <property type="component" value="Unassembled WGS sequence"/>
</dbReference>
<accession>A0A162QZ11</accession>
<evidence type="ECO:0000313" key="2">
    <source>
        <dbReference type="Proteomes" id="UP000076858"/>
    </source>
</evidence>
<proteinExistence type="predicted"/>
<dbReference type="EMBL" id="LRGB01000248">
    <property type="protein sequence ID" value="KZS20082.1"/>
    <property type="molecule type" value="Genomic_DNA"/>
</dbReference>
<organism evidence="1 2">
    <name type="scientific">Daphnia magna</name>
    <dbReference type="NCBI Taxonomy" id="35525"/>
    <lineage>
        <taxon>Eukaryota</taxon>
        <taxon>Metazoa</taxon>
        <taxon>Ecdysozoa</taxon>
        <taxon>Arthropoda</taxon>
        <taxon>Crustacea</taxon>
        <taxon>Branchiopoda</taxon>
        <taxon>Diplostraca</taxon>
        <taxon>Cladocera</taxon>
        <taxon>Anomopoda</taxon>
        <taxon>Daphniidae</taxon>
        <taxon>Daphnia</taxon>
    </lineage>
</organism>
<protein>
    <submittedName>
        <fullName evidence="1">Uncharacterized protein</fullName>
    </submittedName>
</protein>
<comment type="caution">
    <text evidence="1">The sequence shown here is derived from an EMBL/GenBank/DDBJ whole genome shotgun (WGS) entry which is preliminary data.</text>
</comment>